<dbReference type="AlphaFoldDB" id="A0AA41PVP5"/>
<comment type="caution">
    <text evidence="1">The sequence shown here is derived from an EMBL/GenBank/DDBJ whole genome shotgun (WGS) entry which is preliminary data.</text>
</comment>
<dbReference type="RefSeq" id="WP_235050885.1">
    <property type="nucleotide sequence ID" value="NZ_JAKFHA010000002.1"/>
</dbReference>
<reference evidence="1" key="1">
    <citation type="submission" date="2022-01" db="EMBL/GenBank/DDBJ databases">
        <title>Genome-Based Taxonomic Classification of the Phylum Actinobacteria.</title>
        <authorList>
            <person name="Gao Y."/>
        </authorList>
    </citation>
    <scope>NUCLEOTIDE SEQUENCE</scope>
    <source>
        <strain evidence="1">KLBMP 8922</strain>
    </source>
</reference>
<keyword evidence="2" id="KW-1185">Reference proteome</keyword>
<protein>
    <submittedName>
        <fullName evidence="1">Uncharacterized protein</fullName>
    </submittedName>
</protein>
<organism evidence="1 2">
    <name type="scientific">Yinghuangia soli</name>
    <dbReference type="NCBI Taxonomy" id="2908204"/>
    <lineage>
        <taxon>Bacteria</taxon>
        <taxon>Bacillati</taxon>
        <taxon>Actinomycetota</taxon>
        <taxon>Actinomycetes</taxon>
        <taxon>Kitasatosporales</taxon>
        <taxon>Streptomycetaceae</taxon>
        <taxon>Yinghuangia</taxon>
    </lineage>
</organism>
<evidence type="ECO:0000313" key="1">
    <source>
        <dbReference type="EMBL" id="MCF2526748.1"/>
    </source>
</evidence>
<dbReference type="EMBL" id="JAKFHA010000002">
    <property type="protein sequence ID" value="MCF2526748.1"/>
    <property type="molecule type" value="Genomic_DNA"/>
</dbReference>
<sequence length="96" mass="9930">MTGRLTRPVDGSEAAGMSLVLAVVSAVAETDVMVPRPWTTSAVARSVLDGAGVTWFVDADGATVERMIALDCQCACAELTTFRAGVEIGRCVGRVG</sequence>
<name>A0AA41PVP5_9ACTN</name>
<proteinExistence type="predicted"/>
<dbReference type="Proteomes" id="UP001165378">
    <property type="component" value="Unassembled WGS sequence"/>
</dbReference>
<gene>
    <name evidence="1" type="ORF">LZ495_05870</name>
</gene>
<accession>A0AA41PVP5</accession>
<evidence type="ECO:0000313" key="2">
    <source>
        <dbReference type="Proteomes" id="UP001165378"/>
    </source>
</evidence>